<reference evidence="3 4" key="1">
    <citation type="journal article" date="2024" name="Commun. Biol.">
        <title>Comparative genomic analysis of thermophilic fungi reveals convergent evolutionary adaptations and gene losses.</title>
        <authorList>
            <person name="Steindorff A.S."/>
            <person name="Aguilar-Pontes M.V."/>
            <person name="Robinson A.J."/>
            <person name="Andreopoulos B."/>
            <person name="LaButti K."/>
            <person name="Kuo A."/>
            <person name="Mondo S."/>
            <person name="Riley R."/>
            <person name="Otillar R."/>
            <person name="Haridas S."/>
            <person name="Lipzen A."/>
            <person name="Grimwood J."/>
            <person name="Schmutz J."/>
            <person name="Clum A."/>
            <person name="Reid I.D."/>
            <person name="Moisan M.C."/>
            <person name="Butler G."/>
            <person name="Nguyen T.T.M."/>
            <person name="Dewar K."/>
            <person name="Conant G."/>
            <person name="Drula E."/>
            <person name="Henrissat B."/>
            <person name="Hansel C."/>
            <person name="Singer S."/>
            <person name="Hutchinson M.I."/>
            <person name="de Vries R.P."/>
            <person name="Natvig D.O."/>
            <person name="Powell A.J."/>
            <person name="Tsang A."/>
            <person name="Grigoriev I.V."/>
        </authorList>
    </citation>
    <scope>NUCLEOTIDE SEQUENCE [LARGE SCALE GENOMIC DNA]</scope>
    <source>
        <strain evidence="3 4">CBS 494.80</strain>
    </source>
</reference>
<name>A0ABR4BZ84_9HELO</name>
<dbReference type="EMBL" id="JAZHXI010000016">
    <property type="protein sequence ID" value="KAL2062970.1"/>
    <property type="molecule type" value="Genomic_DNA"/>
</dbReference>
<organism evidence="3 4">
    <name type="scientific">Oculimacula yallundae</name>
    <dbReference type="NCBI Taxonomy" id="86028"/>
    <lineage>
        <taxon>Eukaryota</taxon>
        <taxon>Fungi</taxon>
        <taxon>Dikarya</taxon>
        <taxon>Ascomycota</taxon>
        <taxon>Pezizomycotina</taxon>
        <taxon>Leotiomycetes</taxon>
        <taxon>Helotiales</taxon>
        <taxon>Ploettnerulaceae</taxon>
        <taxon>Oculimacula</taxon>
    </lineage>
</organism>
<feature type="region of interest" description="Disordered" evidence="1">
    <location>
        <begin position="1"/>
        <end position="23"/>
    </location>
</feature>
<protein>
    <recommendedName>
        <fullName evidence="2">Thioredoxin domain-containing protein</fullName>
    </recommendedName>
</protein>
<dbReference type="InterPro" id="IPR036249">
    <property type="entry name" value="Thioredoxin-like_sf"/>
</dbReference>
<dbReference type="Pfam" id="PF00085">
    <property type="entry name" value="Thioredoxin"/>
    <property type="match status" value="1"/>
</dbReference>
<evidence type="ECO:0000313" key="4">
    <source>
        <dbReference type="Proteomes" id="UP001595075"/>
    </source>
</evidence>
<gene>
    <name evidence="3" type="ORF">VTL71DRAFT_6042</name>
</gene>
<keyword evidence="4" id="KW-1185">Reference proteome</keyword>
<comment type="caution">
    <text evidence="3">The sequence shown here is derived from an EMBL/GenBank/DDBJ whole genome shotgun (WGS) entry which is preliminary data.</text>
</comment>
<dbReference type="Gene3D" id="3.40.30.10">
    <property type="entry name" value="Glutaredoxin"/>
    <property type="match status" value="1"/>
</dbReference>
<evidence type="ECO:0000313" key="3">
    <source>
        <dbReference type="EMBL" id="KAL2062970.1"/>
    </source>
</evidence>
<proteinExistence type="predicted"/>
<dbReference type="InterPro" id="IPR013766">
    <property type="entry name" value="Thioredoxin_domain"/>
</dbReference>
<sequence>MSPIHQLTNQKTHSEFSSTAESTGNPTVLYVSNCHLPACKTFTPKYTQLADRYVEQITFAQMELTAETSMLFKFAPNQLPVLTLMCRQSERKGGMMWAKTVMGADMAELERGIEEMLGRAGR</sequence>
<evidence type="ECO:0000256" key="1">
    <source>
        <dbReference type="SAM" id="MobiDB-lite"/>
    </source>
</evidence>
<accession>A0ABR4BZ84</accession>
<evidence type="ECO:0000259" key="2">
    <source>
        <dbReference type="Pfam" id="PF00085"/>
    </source>
</evidence>
<feature type="domain" description="Thioredoxin" evidence="2">
    <location>
        <begin position="11"/>
        <end position="88"/>
    </location>
</feature>
<dbReference type="SUPFAM" id="SSF52833">
    <property type="entry name" value="Thioredoxin-like"/>
    <property type="match status" value="1"/>
</dbReference>
<dbReference type="Proteomes" id="UP001595075">
    <property type="component" value="Unassembled WGS sequence"/>
</dbReference>